<dbReference type="AlphaFoldDB" id="A0A1V9XL56"/>
<name>A0A1V9XL56_9ACAR</name>
<keyword evidence="1" id="KW-0472">Membrane</keyword>
<keyword evidence="1" id="KW-0812">Transmembrane</keyword>
<keyword evidence="3" id="KW-1185">Reference proteome</keyword>
<gene>
    <name evidence="2" type="ORF">BIW11_09184</name>
</gene>
<feature type="transmembrane region" description="Helical" evidence="1">
    <location>
        <begin position="262"/>
        <end position="286"/>
    </location>
</feature>
<comment type="caution">
    <text evidence="2">The sequence shown here is derived from an EMBL/GenBank/DDBJ whole genome shotgun (WGS) entry which is preliminary data.</text>
</comment>
<sequence>MDHIDDDRCPLSLSEQTCESSSKISTIFTKSPSYRSKAYIQRQNGTARSIANHGCPQNLVPLDLAWSPSSQTDPCGCLNNDQSSGSATSSCFRPPVARQRRSQSVPLVRFKLRLGNDTLAGAGGETSPPALLHNRPPIYENFACENGVEQHRKGLLPESEVSEFIQPSSRDQDSQTDVVISLDDSLLPYGRMPRVDLSTQTSSEPRDAVSIATSTNSLRKSDRFPLYQRKLISCGLSETFSTNILHPHRAFKQYPGFSRDELLALQCVLYIWGVLLVSVGIIFYSVI</sequence>
<accession>A0A1V9XL56</accession>
<keyword evidence="1" id="KW-1133">Transmembrane helix</keyword>
<evidence type="ECO:0000256" key="1">
    <source>
        <dbReference type="SAM" id="Phobius"/>
    </source>
</evidence>
<proteinExistence type="predicted"/>
<protein>
    <submittedName>
        <fullName evidence="2">Uncharacterized protein</fullName>
    </submittedName>
</protein>
<dbReference type="EMBL" id="MNPL01008334">
    <property type="protein sequence ID" value="OQR74274.1"/>
    <property type="molecule type" value="Genomic_DNA"/>
</dbReference>
<organism evidence="2 3">
    <name type="scientific">Tropilaelaps mercedesae</name>
    <dbReference type="NCBI Taxonomy" id="418985"/>
    <lineage>
        <taxon>Eukaryota</taxon>
        <taxon>Metazoa</taxon>
        <taxon>Ecdysozoa</taxon>
        <taxon>Arthropoda</taxon>
        <taxon>Chelicerata</taxon>
        <taxon>Arachnida</taxon>
        <taxon>Acari</taxon>
        <taxon>Parasitiformes</taxon>
        <taxon>Mesostigmata</taxon>
        <taxon>Gamasina</taxon>
        <taxon>Dermanyssoidea</taxon>
        <taxon>Laelapidae</taxon>
        <taxon>Tropilaelaps</taxon>
    </lineage>
</organism>
<dbReference type="InParanoid" id="A0A1V9XL56"/>
<dbReference type="Proteomes" id="UP000192247">
    <property type="component" value="Unassembled WGS sequence"/>
</dbReference>
<evidence type="ECO:0000313" key="2">
    <source>
        <dbReference type="EMBL" id="OQR74274.1"/>
    </source>
</evidence>
<reference evidence="2 3" key="1">
    <citation type="journal article" date="2017" name="Gigascience">
        <title>Draft genome of the honey bee ectoparasitic mite, Tropilaelaps mercedesae, is shaped by the parasitic life history.</title>
        <authorList>
            <person name="Dong X."/>
            <person name="Armstrong S.D."/>
            <person name="Xia D."/>
            <person name="Makepeace B.L."/>
            <person name="Darby A.C."/>
            <person name="Kadowaki T."/>
        </authorList>
    </citation>
    <scope>NUCLEOTIDE SEQUENCE [LARGE SCALE GENOMIC DNA]</scope>
    <source>
        <strain evidence="2">Wuxi-XJTLU</strain>
    </source>
</reference>
<evidence type="ECO:0000313" key="3">
    <source>
        <dbReference type="Proteomes" id="UP000192247"/>
    </source>
</evidence>